<comment type="caution">
    <text evidence="1">The sequence shown here is derived from an EMBL/GenBank/DDBJ whole genome shotgun (WGS) entry which is preliminary data.</text>
</comment>
<dbReference type="RefSeq" id="WP_158360245.1">
    <property type="nucleotide sequence ID" value="NZ_JAOQJF010000053.1"/>
</dbReference>
<evidence type="ECO:0000313" key="1">
    <source>
        <dbReference type="EMBL" id="MCU6801365.1"/>
    </source>
</evidence>
<proteinExistence type="predicted"/>
<sequence>MRKEEFKEWLSTRIKKKPTSDCMSRCKAVEIALHTDLDAEYALDKGKRLLQKMQYSISDERKQKAAPTEFHFKDNANIRYRMANLRSAVNKYFEFCKENIA</sequence>
<protein>
    <submittedName>
        <fullName evidence="1">Uncharacterized protein</fullName>
    </submittedName>
</protein>
<reference evidence="1 2" key="1">
    <citation type="journal article" date="2021" name="ISME Commun">
        <title>Automated analysis of genomic sequences facilitates high-throughput and comprehensive description of bacteria.</title>
        <authorList>
            <person name="Hitch T.C.A."/>
        </authorList>
    </citation>
    <scope>NUCLEOTIDE SEQUENCE [LARGE SCALE GENOMIC DNA]</scope>
    <source>
        <strain evidence="2">f_CCE</strain>
    </source>
</reference>
<organism evidence="1 2">
    <name type="scientific">Alitiscatomonas aceti</name>
    <dbReference type="NCBI Taxonomy" id="2981724"/>
    <lineage>
        <taxon>Bacteria</taxon>
        <taxon>Bacillati</taxon>
        <taxon>Bacillota</taxon>
        <taxon>Clostridia</taxon>
        <taxon>Lachnospirales</taxon>
        <taxon>Lachnospiraceae</taxon>
        <taxon>Alitiscatomonas</taxon>
    </lineage>
</organism>
<evidence type="ECO:0000313" key="2">
    <source>
        <dbReference type="Proteomes" id="UP001652395"/>
    </source>
</evidence>
<dbReference type="EMBL" id="JAOQJF010000053">
    <property type="protein sequence ID" value="MCU6801365.1"/>
    <property type="molecule type" value="Genomic_DNA"/>
</dbReference>
<name>A0ABT2V3A3_9FIRM</name>
<gene>
    <name evidence="1" type="ORF">OCV69_15785</name>
</gene>
<dbReference type="Proteomes" id="UP001652395">
    <property type="component" value="Unassembled WGS sequence"/>
</dbReference>
<keyword evidence="2" id="KW-1185">Reference proteome</keyword>
<accession>A0ABT2V3A3</accession>